<gene>
    <name evidence="1" type="ORF">HNQ99_000273</name>
</gene>
<name>A0A840HQ57_9SPHN</name>
<organism evidence="1 2">
    <name type="scientific">Rhizorhapis suberifaciens</name>
    <name type="common">corky root of lettuce</name>
    <dbReference type="NCBI Taxonomy" id="13656"/>
    <lineage>
        <taxon>Bacteria</taxon>
        <taxon>Pseudomonadati</taxon>
        <taxon>Pseudomonadota</taxon>
        <taxon>Alphaproteobacteria</taxon>
        <taxon>Sphingomonadales</taxon>
        <taxon>Sphingomonadaceae</taxon>
        <taxon>Rhizorhapis</taxon>
    </lineage>
</organism>
<comment type="caution">
    <text evidence="1">The sequence shown here is derived from an EMBL/GenBank/DDBJ whole genome shotgun (WGS) entry which is preliminary data.</text>
</comment>
<accession>A0A840HQ57</accession>
<evidence type="ECO:0000313" key="1">
    <source>
        <dbReference type="EMBL" id="MBB4639993.1"/>
    </source>
</evidence>
<evidence type="ECO:0000313" key="2">
    <source>
        <dbReference type="Proteomes" id="UP000575068"/>
    </source>
</evidence>
<protein>
    <submittedName>
        <fullName evidence="1">Uncharacterized protein</fullName>
    </submittedName>
</protein>
<dbReference type="RefSeq" id="WP_184473838.1">
    <property type="nucleotide sequence ID" value="NZ_JACHOV010000001.1"/>
</dbReference>
<keyword evidence="2" id="KW-1185">Reference proteome</keyword>
<proteinExistence type="predicted"/>
<dbReference type="Proteomes" id="UP000575068">
    <property type="component" value="Unassembled WGS sequence"/>
</dbReference>
<dbReference type="AlphaFoldDB" id="A0A840HQ57"/>
<sequence length="194" mass="21069">MSLYDADDTADILEFLCLMEVISFEDFEFALVFSQLKASVLGQAADHSWVLPAGRSGKHFFLAGTGINGGHHSIAAHDIACIHPSAPLSSPARLSEAAHSFDKLAKRGLRTCLLYDAAEPKIGRDLLNMTDGERGVAWEIPAASARRTSGFLFSRNWKSGVCEQVVKVLDNYLPTLSPATRRGFSHHIEIGGNT</sequence>
<reference evidence="1 2" key="1">
    <citation type="submission" date="2020-08" db="EMBL/GenBank/DDBJ databases">
        <title>Genomic Encyclopedia of Type Strains, Phase IV (KMG-IV): sequencing the most valuable type-strain genomes for metagenomic binning, comparative biology and taxonomic classification.</title>
        <authorList>
            <person name="Goeker M."/>
        </authorList>
    </citation>
    <scope>NUCLEOTIDE SEQUENCE [LARGE SCALE GENOMIC DNA]</scope>
    <source>
        <strain evidence="1 2">DSM 7465</strain>
    </source>
</reference>
<dbReference type="EMBL" id="JACHOV010000001">
    <property type="protein sequence ID" value="MBB4639993.1"/>
    <property type="molecule type" value="Genomic_DNA"/>
</dbReference>